<dbReference type="Pfam" id="PF08268">
    <property type="entry name" value="FBA_3"/>
    <property type="match status" value="1"/>
</dbReference>
<feature type="signal peptide" evidence="1">
    <location>
        <begin position="1"/>
        <end position="21"/>
    </location>
</feature>
<comment type="caution">
    <text evidence="3">The sequence shown here is derived from an EMBL/GenBank/DDBJ whole genome shotgun (WGS) entry which is preliminary data.</text>
</comment>
<name>A0A2P5B824_TREOI</name>
<keyword evidence="1" id="KW-0732">Signal</keyword>
<dbReference type="NCBIfam" id="TIGR01640">
    <property type="entry name" value="F_box_assoc_1"/>
    <property type="match status" value="1"/>
</dbReference>
<dbReference type="SMART" id="SM00256">
    <property type="entry name" value="FBOX"/>
    <property type="match status" value="1"/>
</dbReference>
<evidence type="ECO:0000313" key="4">
    <source>
        <dbReference type="Proteomes" id="UP000237000"/>
    </source>
</evidence>
<dbReference type="EMBL" id="JXTC01000583">
    <property type="protein sequence ID" value="PON44943.1"/>
    <property type="molecule type" value="Genomic_DNA"/>
</dbReference>
<dbReference type="Pfam" id="PF00646">
    <property type="entry name" value="F-box"/>
    <property type="match status" value="1"/>
</dbReference>
<dbReference type="InterPro" id="IPR001810">
    <property type="entry name" value="F-box_dom"/>
</dbReference>
<organism evidence="3 4">
    <name type="scientific">Trema orientale</name>
    <name type="common">Charcoal tree</name>
    <name type="synonym">Celtis orientalis</name>
    <dbReference type="NCBI Taxonomy" id="63057"/>
    <lineage>
        <taxon>Eukaryota</taxon>
        <taxon>Viridiplantae</taxon>
        <taxon>Streptophyta</taxon>
        <taxon>Embryophyta</taxon>
        <taxon>Tracheophyta</taxon>
        <taxon>Spermatophyta</taxon>
        <taxon>Magnoliopsida</taxon>
        <taxon>eudicotyledons</taxon>
        <taxon>Gunneridae</taxon>
        <taxon>Pentapetalae</taxon>
        <taxon>rosids</taxon>
        <taxon>fabids</taxon>
        <taxon>Rosales</taxon>
        <taxon>Cannabaceae</taxon>
        <taxon>Trema</taxon>
    </lineage>
</organism>
<dbReference type="PROSITE" id="PS50181">
    <property type="entry name" value="FBOX"/>
    <property type="match status" value="1"/>
</dbReference>
<evidence type="ECO:0000259" key="2">
    <source>
        <dbReference type="PROSITE" id="PS50181"/>
    </source>
</evidence>
<dbReference type="PANTHER" id="PTHR31672:SF13">
    <property type="entry name" value="F-BOX PROTEIN CPR30-LIKE"/>
    <property type="match status" value="1"/>
</dbReference>
<accession>A0A2P5B824</accession>
<feature type="domain" description="F-box" evidence="2">
    <location>
        <begin position="59"/>
        <end position="108"/>
    </location>
</feature>
<sequence length="453" mass="52311">MNRSFLWLTIFLCSLLSISISERILVLPVRLSISLVSFGLMMLRALLGLFRNRRWCDDPSACNDLPEEVLVEIFSWLPADSLIQFKCVSKSWYALIDFLIKNPEFVSKHLRNIDNKISTSTCLVFTIPRSSYWGEPDWKSKRRGLLKSVTILHDYNKTNRRRKYVCEDFRLPTLPSALDLDYAYKSHCNGIICLASRETVILCNPAINEWRTLPKPCLITDGDFVLRRVLLGWDSRANDYKVAMFGHYRVLHGQIEYFIIRAEVYRLRSDSWNETGFQLALRGYPNGESNIFCKGVFYWFVRTHNVIVSLNTFDEVFYSNLLPIDLAASEKVFVRLAVWNETIASFVFWREEGVTESIEVLAPGDSYDGVSGIPRSWIKILTINPQTRIAFPLAFLKNDEVLMKTKGGRFVLYNLHKQTRSELTSLAVDLWPTWGFLYVKSLLSVQAGNQSRS</sequence>
<feature type="chain" id="PRO_5015168406" evidence="1">
    <location>
        <begin position="22"/>
        <end position="453"/>
    </location>
</feature>
<dbReference type="Gene3D" id="1.20.1280.50">
    <property type="match status" value="1"/>
</dbReference>
<dbReference type="FunCoup" id="A0A2P5B824">
    <property type="interactions" value="12"/>
</dbReference>
<evidence type="ECO:0000313" key="3">
    <source>
        <dbReference type="EMBL" id="PON44943.1"/>
    </source>
</evidence>
<dbReference type="InterPro" id="IPR050796">
    <property type="entry name" value="SCF_F-box_component"/>
</dbReference>
<dbReference type="InterPro" id="IPR036047">
    <property type="entry name" value="F-box-like_dom_sf"/>
</dbReference>
<dbReference type="SUPFAM" id="SSF81383">
    <property type="entry name" value="F-box domain"/>
    <property type="match status" value="1"/>
</dbReference>
<dbReference type="Proteomes" id="UP000237000">
    <property type="component" value="Unassembled WGS sequence"/>
</dbReference>
<protein>
    <submittedName>
        <fullName evidence="3">F-box domain containing protein</fullName>
    </submittedName>
</protein>
<dbReference type="InterPro" id="IPR017451">
    <property type="entry name" value="F-box-assoc_interact_dom"/>
</dbReference>
<dbReference type="CDD" id="cd22157">
    <property type="entry name" value="F-box_AtFBW1-like"/>
    <property type="match status" value="1"/>
</dbReference>
<evidence type="ECO:0000256" key="1">
    <source>
        <dbReference type="SAM" id="SignalP"/>
    </source>
</evidence>
<dbReference type="OrthoDB" id="1435843at2759"/>
<gene>
    <name evidence="3" type="ORF">TorRG33x02_329890</name>
</gene>
<dbReference type="InParanoid" id="A0A2P5B824"/>
<keyword evidence="4" id="KW-1185">Reference proteome</keyword>
<reference evidence="4" key="1">
    <citation type="submission" date="2016-06" db="EMBL/GenBank/DDBJ databases">
        <title>Parallel loss of symbiosis genes in relatives of nitrogen-fixing non-legume Parasponia.</title>
        <authorList>
            <person name="Van Velzen R."/>
            <person name="Holmer R."/>
            <person name="Bu F."/>
            <person name="Rutten L."/>
            <person name="Van Zeijl A."/>
            <person name="Liu W."/>
            <person name="Santuari L."/>
            <person name="Cao Q."/>
            <person name="Sharma T."/>
            <person name="Shen D."/>
            <person name="Roswanjaya Y."/>
            <person name="Wardhani T."/>
            <person name="Kalhor M.S."/>
            <person name="Jansen J."/>
            <person name="Van den Hoogen J."/>
            <person name="Gungor B."/>
            <person name="Hartog M."/>
            <person name="Hontelez J."/>
            <person name="Verver J."/>
            <person name="Yang W.-C."/>
            <person name="Schijlen E."/>
            <person name="Repin R."/>
            <person name="Schilthuizen M."/>
            <person name="Schranz E."/>
            <person name="Heidstra R."/>
            <person name="Miyata K."/>
            <person name="Fedorova E."/>
            <person name="Kohlen W."/>
            <person name="Bisseling T."/>
            <person name="Smit S."/>
            <person name="Geurts R."/>
        </authorList>
    </citation>
    <scope>NUCLEOTIDE SEQUENCE [LARGE SCALE GENOMIC DNA]</scope>
    <source>
        <strain evidence="4">cv. RG33-2</strain>
    </source>
</reference>
<dbReference type="PANTHER" id="PTHR31672">
    <property type="entry name" value="BNACNNG10540D PROTEIN"/>
    <property type="match status" value="1"/>
</dbReference>
<dbReference type="AlphaFoldDB" id="A0A2P5B824"/>
<dbReference type="InterPro" id="IPR013187">
    <property type="entry name" value="F-box-assoc_dom_typ3"/>
</dbReference>
<proteinExistence type="predicted"/>